<reference evidence="3" key="2">
    <citation type="submission" date="2001-08" db="EMBL/GenBank/DDBJ databases">
        <title>Oryza sativa nipponbare(GA3) genomic DNA, chromosome 8, BAC clone:OJ1770_H02.</title>
        <authorList>
            <person name="Sasaki T."/>
            <person name="Matsumoto T."/>
            <person name="Yamamoto K."/>
        </authorList>
    </citation>
    <scope>NUCLEOTIDE SEQUENCE</scope>
</reference>
<feature type="compositionally biased region" description="Basic residues" evidence="1">
    <location>
        <begin position="168"/>
        <end position="183"/>
    </location>
</feature>
<evidence type="ECO:0000313" key="2">
    <source>
        <dbReference type="EMBL" id="BAD09014.1"/>
    </source>
</evidence>
<protein>
    <submittedName>
        <fullName evidence="3">Uncharacterized protein</fullName>
    </submittedName>
</protein>
<dbReference type="AlphaFoldDB" id="Q6ZIA7"/>
<accession>Q6ZIA7</accession>
<gene>
    <name evidence="3" type="ORF">OJ1770_H02.24</name>
    <name evidence="2" type="ORF">OJ1789_C07.3</name>
</gene>
<evidence type="ECO:0000256" key="1">
    <source>
        <dbReference type="SAM" id="MobiDB-lite"/>
    </source>
</evidence>
<evidence type="ECO:0000313" key="4">
    <source>
        <dbReference type="Proteomes" id="UP000000763"/>
    </source>
</evidence>
<feature type="region of interest" description="Disordered" evidence="1">
    <location>
        <begin position="131"/>
        <end position="194"/>
    </location>
</feature>
<dbReference type="EMBL" id="AP004015">
    <property type="protein sequence ID" value="BAD09113.1"/>
    <property type="molecule type" value="Genomic_DNA"/>
</dbReference>
<proteinExistence type="predicted"/>
<feature type="compositionally biased region" description="Basic and acidic residues" evidence="1">
    <location>
        <begin position="140"/>
        <end position="150"/>
    </location>
</feature>
<organism evidence="3 4">
    <name type="scientific">Oryza sativa subsp. japonica</name>
    <name type="common">Rice</name>
    <dbReference type="NCBI Taxonomy" id="39947"/>
    <lineage>
        <taxon>Eukaryota</taxon>
        <taxon>Viridiplantae</taxon>
        <taxon>Streptophyta</taxon>
        <taxon>Embryophyta</taxon>
        <taxon>Tracheophyta</taxon>
        <taxon>Spermatophyta</taxon>
        <taxon>Magnoliopsida</taxon>
        <taxon>Liliopsida</taxon>
        <taxon>Poales</taxon>
        <taxon>Poaceae</taxon>
        <taxon>BOP clade</taxon>
        <taxon>Oryzoideae</taxon>
        <taxon>Oryzeae</taxon>
        <taxon>Oryzinae</taxon>
        <taxon>Oryza</taxon>
        <taxon>Oryza sativa</taxon>
    </lineage>
</organism>
<reference evidence="4" key="3">
    <citation type="journal article" date="2005" name="Nature">
        <title>The map-based sequence of the rice genome.</title>
        <authorList>
            <consortium name="International rice genome sequencing project (IRGSP)"/>
            <person name="Matsumoto T."/>
            <person name="Wu J."/>
            <person name="Kanamori H."/>
            <person name="Katayose Y."/>
            <person name="Fujisawa M."/>
            <person name="Namiki N."/>
            <person name="Mizuno H."/>
            <person name="Yamamoto K."/>
            <person name="Antonio B.A."/>
            <person name="Baba T."/>
            <person name="Sakata K."/>
            <person name="Nagamura Y."/>
            <person name="Aoki H."/>
            <person name="Arikawa K."/>
            <person name="Arita K."/>
            <person name="Bito T."/>
            <person name="Chiden Y."/>
            <person name="Fujitsuka N."/>
            <person name="Fukunaka R."/>
            <person name="Hamada M."/>
            <person name="Harada C."/>
            <person name="Hayashi A."/>
            <person name="Hijishita S."/>
            <person name="Honda M."/>
            <person name="Hosokawa S."/>
            <person name="Ichikawa Y."/>
            <person name="Idonuma A."/>
            <person name="Iijima M."/>
            <person name="Ikeda M."/>
            <person name="Ikeno M."/>
            <person name="Ito K."/>
            <person name="Ito S."/>
            <person name="Ito T."/>
            <person name="Ito Y."/>
            <person name="Ito Y."/>
            <person name="Iwabuchi A."/>
            <person name="Kamiya K."/>
            <person name="Karasawa W."/>
            <person name="Kurita K."/>
            <person name="Katagiri S."/>
            <person name="Kikuta A."/>
            <person name="Kobayashi H."/>
            <person name="Kobayashi N."/>
            <person name="Machita K."/>
            <person name="Maehara T."/>
            <person name="Masukawa M."/>
            <person name="Mizubayashi T."/>
            <person name="Mukai Y."/>
            <person name="Nagasaki H."/>
            <person name="Nagata Y."/>
            <person name="Naito S."/>
            <person name="Nakashima M."/>
            <person name="Nakama Y."/>
            <person name="Nakamichi Y."/>
            <person name="Nakamura M."/>
            <person name="Meguro A."/>
            <person name="Negishi M."/>
            <person name="Ohta I."/>
            <person name="Ohta T."/>
            <person name="Okamoto M."/>
            <person name="Ono N."/>
            <person name="Saji S."/>
            <person name="Sakaguchi M."/>
            <person name="Sakai K."/>
            <person name="Shibata M."/>
            <person name="Shimokawa T."/>
            <person name="Song J."/>
            <person name="Takazaki Y."/>
            <person name="Terasawa K."/>
            <person name="Tsugane M."/>
            <person name="Tsuji K."/>
            <person name="Ueda S."/>
            <person name="Waki K."/>
            <person name="Yamagata H."/>
            <person name="Yamamoto M."/>
            <person name="Yamamoto S."/>
            <person name="Yamane H."/>
            <person name="Yoshiki S."/>
            <person name="Yoshihara R."/>
            <person name="Yukawa K."/>
            <person name="Zhong H."/>
            <person name="Yano M."/>
            <person name="Yuan Q."/>
            <person name="Ouyang S."/>
            <person name="Liu J."/>
            <person name="Jones K.M."/>
            <person name="Gansberger K."/>
            <person name="Moffat K."/>
            <person name="Hill J."/>
            <person name="Bera J."/>
            <person name="Fadrosh D."/>
            <person name="Jin S."/>
            <person name="Johri S."/>
            <person name="Kim M."/>
            <person name="Overton L."/>
            <person name="Reardon M."/>
            <person name="Tsitrin T."/>
            <person name="Vuong H."/>
            <person name="Weaver B."/>
            <person name="Ciecko A."/>
            <person name="Tallon L."/>
            <person name="Jackson J."/>
            <person name="Pai G."/>
            <person name="Aken S.V."/>
            <person name="Utterback T."/>
            <person name="Reidmuller S."/>
            <person name="Feldblyum T."/>
            <person name="Hsiao J."/>
            <person name="Zismann V."/>
            <person name="Iobst S."/>
            <person name="de Vazeille A.R."/>
            <person name="Buell C.R."/>
            <person name="Ying K."/>
            <person name="Li Y."/>
            <person name="Lu T."/>
            <person name="Huang Y."/>
            <person name="Zhao Q."/>
            <person name="Feng Q."/>
            <person name="Zhang L."/>
            <person name="Zhu J."/>
            <person name="Weng Q."/>
            <person name="Mu J."/>
            <person name="Lu Y."/>
            <person name="Fan D."/>
            <person name="Liu Y."/>
            <person name="Guan J."/>
            <person name="Zhang Y."/>
            <person name="Yu S."/>
            <person name="Liu X."/>
            <person name="Zhang Y."/>
            <person name="Hong G."/>
            <person name="Han B."/>
            <person name="Choisne N."/>
            <person name="Demange N."/>
            <person name="Orjeda G."/>
            <person name="Samain S."/>
            <person name="Cattolico L."/>
            <person name="Pelletier E."/>
            <person name="Couloux A."/>
            <person name="Segurens B."/>
            <person name="Wincker P."/>
            <person name="D'Hont A."/>
            <person name="Scarpelli C."/>
            <person name="Weissenbach J."/>
            <person name="Salanoubat M."/>
            <person name="Quetier F."/>
            <person name="Yu Y."/>
            <person name="Kim H.R."/>
            <person name="Rambo T."/>
            <person name="Currie J."/>
            <person name="Collura K."/>
            <person name="Luo M."/>
            <person name="Yang T."/>
            <person name="Ammiraju J.S.S."/>
            <person name="Engler F."/>
            <person name="Soderlund C."/>
            <person name="Wing R.A."/>
            <person name="Palmer L.E."/>
            <person name="de la Bastide M."/>
            <person name="Spiegel L."/>
            <person name="Nascimento L."/>
            <person name="Zutavern T."/>
            <person name="O'Shaughnessy A."/>
            <person name="Dike S."/>
            <person name="Dedhia N."/>
            <person name="Preston R."/>
            <person name="Balija V."/>
            <person name="McCombie W.R."/>
            <person name="Chow T."/>
            <person name="Chen H."/>
            <person name="Chung M."/>
            <person name="Chen C."/>
            <person name="Shaw J."/>
            <person name="Wu H."/>
            <person name="Hsiao K."/>
            <person name="Chao Y."/>
            <person name="Chu M."/>
            <person name="Cheng C."/>
            <person name="Hour A."/>
            <person name="Lee P."/>
            <person name="Lin S."/>
            <person name="Lin Y."/>
            <person name="Liou J."/>
            <person name="Liu S."/>
            <person name="Hsing Y."/>
            <person name="Raghuvanshi S."/>
            <person name="Mohanty A."/>
            <person name="Bharti A.K."/>
            <person name="Gaur A."/>
            <person name="Gupta V."/>
            <person name="Kumar D."/>
            <person name="Ravi V."/>
            <person name="Vij S."/>
            <person name="Kapur A."/>
            <person name="Khurana P."/>
            <person name="Khurana P."/>
            <person name="Khurana J.P."/>
            <person name="Tyagi A.K."/>
            <person name="Gaikwad K."/>
            <person name="Singh A."/>
            <person name="Dalal V."/>
            <person name="Srivastava S."/>
            <person name="Dixit A."/>
            <person name="Pal A.K."/>
            <person name="Ghazi I.A."/>
            <person name="Yadav M."/>
            <person name="Pandit A."/>
            <person name="Bhargava A."/>
            <person name="Sureshbabu K."/>
            <person name="Batra K."/>
            <person name="Sharma T.R."/>
            <person name="Mohapatra T."/>
            <person name="Singh N.K."/>
            <person name="Messing J."/>
            <person name="Nelson A.B."/>
            <person name="Fuks G."/>
            <person name="Kavchok S."/>
            <person name="Keizer G."/>
            <person name="Linton E."/>
            <person name="Llaca V."/>
            <person name="Song R."/>
            <person name="Tanyolac B."/>
            <person name="Young S."/>
            <person name="Ho-Il K."/>
            <person name="Hahn J.H."/>
            <person name="Sangsakoo G."/>
            <person name="Vanavichit A."/>
            <person name="de Mattos Luiz.A.T."/>
            <person name="Zimmer P.D."/>
            <person name="Malone G."/>
            <person name="Dellagostin O."/>
            <person name="de Oliveira A.C."/>
            <person name="Bevan M."/>
            <person name="Bancroft I."/>
            <person name="Minx P."/>
            <person name="Cordum H."/>
            <person name="Wilson R."/>
            <person name="Cheng Z."/>
            <person name="Jin W."/>
            <person name="Jiang J."/>
            <person name="Leong S.A."/>
            <person name="Iwama H."/>
            <person name="Gojobori T."/>
            <person name="Itoh T."/>
            <person name="Niimura Y."/>
            <person name="Fujii Y."/>
            <person name="Habara T."/>
            <person name="Sakai H."/>
            <person name="Sato Y."/>
            <person name="Wilson G."/>
            <person name="Kumar K."/>
            <person name="McCouch S."/>
            <person name="Juretic N."/>
            <person name="Hoen D."/>
            <person name="Wright S."/>
            <person name="Bruskiewich R."/>
            <person name="Bureau T."/>
            <person name="Miyao A."/>
            <person name="Hirochika H."/>
            <person name="Nishikawa T."/>
            <person name="Kadowaki K."/>
            <person name="Sugiura M."/>
            <person name="Burr B."/>
            <person name="Sasaki T."/>
        </authorList>
    </citation>
    <scope>NUCLEOTIDE SEQUENCE [LARGE SCALE GENOMIC DNA]</scope>
    <source>
        <strain evidence="4">cv. Nipponbare</strain>
    </source>
</reference>
<name>Q6ZIA7_ORYSJ</name>
<dbReference type="EMBL" id="AP003920">
    <property type="protein sequence ID" value="BAD09014.1"/>
    <property type="molecule type" value="Genomic_DNA"/>
</dbReference>
<reference evidence="4" key="4">
    <citation type="journal article" date="2008" name="Nucleic Acids Res.">
        <title>The rice annotation project database (RAP-DB): 2008 update.</title>
        <authorList>
            <consortium name="The rice annotation project (RAP)"/>
        </authorList>
    </citation>
    <scope>GENOME REANNOTATION</scope>
    <source>
        <strain evidence="4">cv. Nipponbare</strain>
    </source>
</reference>
<sequence length="206" mass="22436">MAEGKEETLDVTAAAEEDVEEVRPEIGASASGLRFSLSAAVAVAVKWESQVLNVPFGLEQRRWTCHSTTNSTEVALAARQRRWVARGGDLRVYDAGEEDAIFLAPAGMTHGDAQHGGLPTAMGTTDRGLAFRSGQRHRGGGLDDRDRDRCTGGVEAANQRGREDPKGRGKVGVKRRHSQHTHTHPYEGTHAYPTPMSIFEDWAGKY</sequence>
<evidence type="ECO:0000313" key="3">
    <source>
        <dbReference type="EMBL" id="BAD09113.1"/>
    </source>
</evidence>
<dbReference type="Proteomes" id="UP000000763">
    <property type="component" value="Chromosome 8"/>
</dbReference>
<reference evidence="2" key="1">
    <citation type="submission" date="2001-07" db="EMBL/GenBank/DDBJ databases">
        <title>Oryza sativa nipponbare(GA3) genomic DNA, chromosome 8, BAC clone:OJ1789_C07.</title>
        <authorList>
            <person name="Sasaki T."/>
            <person name="Matsumoto T."/>
            <person name="Yamamoto K."/>
        </authorList>
    </citation>
    <scope>NUCLEOTIDE SEQUENCE</scope>
</reference>